<evidence type="ECO:0000256" key="8">
    <source>
        <dbReference type="ARBA" id="ARBA00023014"/>
    </source>
</evidence>
<dbReference type="PROSITE" id="PS51669">
    <property type="entry name" value="4FE4S_MOW_BIS_MGD"/>
    <property type="match status" value="1"/>
</dbReference>
<reference evidence="14" key="1">
    <citation type="submission" date="2018-05" db="EMBL/GenBank/DDBJ databases">
        <authorList>
            <person name="Lanie J.A."/>
            <person name="Ng W.-L."/>
            <person name="Kazmierczak K.M."/>
            <person name="Andrzejewski T.M."/>
            <person name="Davidsen T.M."/>
            <person name="Wayne K.J."/>
            <person name="Tettelin H."/>
            <person name="Glass J.I."/>
            <person name="Rusch D."/>
            <person name="Podicherti R."/>
            <person name="Tsui H.-C.T."/>
            <person name="Winkler M.E."/>
        </authorList>
    </citation>
    <scope>NUCLEOTIDE SEQUENCE</scope>
</reference>
<protein>
    <recommendedName>
        <fullName evidence="15">2Fe-2S ferredoxin-type domain-containing protein</fullName>
    </recommendedName>
</protein>
<evidence type="ECO:0008006" key="15">
    <source>
        <dbReference type="Google" id="ProtNLM"/>
    </source>
</evidence>
<keyword evidence="8" id="KW-0411">Iron-sulfur</keyword>
<evidence type="ECO:0000256" key="1">
    <source>
        <dbReference type="ARBA" id="ARBA00001966"/>
    </source>
</evidence>
<dbReference type="Pfam" id="PF00384">
    <property type="entry name" value="Molybdopterin"/>
    <property type="match status" value="1"/>
</dbReference>
<evidence type="ECO:0000259" key="11">
    <source>
        <dbReference type="PROSITE" id="PS51085"/>
    </source>
</evidence>
<dbReference type="PANTHER" id="PTHR43105:SF12">
    <property type="entry name" value="NADH-QUINONE OXIDOREDUCTASE SUBUNIT G"/>
    <property type="match status" value="1"/>
</dbReference>
<evidence type="ECO:0000256" key="2">
    <source>
        <dbReference type="ARBA" id="ARBA00005404"/>
    </source>
</evidence>
<dbReference type="SUPFAM" id="SSF53706">
    <property type="entry name" value="Formate dehydrogenase/DMSO reductase, domains 1-3"/>
    <property type="match status" value="1"/>
</dbReference>
<dbReference type="SUPFAM" id="SSF50692">
    <property type="entry name" value="ADC-like"/>
    <property type="match status" value="1"/>
</dbReference>
<dbReference type="EMBL" id="UINC01000464">
    <property type="protein sequence ID" value="SUZ55830.1"/>
    <property type="molecule type" value="Genomic_DNA"/>
</dbReference>
<dbReference type="GO" id="GO:0051537">
    <property type="term" value="F:2 iron, 2 sulfur cluster binding"/>
    <property type="evidence" value="ECO:0007669"/>
    <property type="project" value="UniProtKB-KW"/>
</dbReference>
<dbReference type="InterPro" id="IPR006656">
    <property type="entry name" value="Mopterin_OxRdtase"/>
</dbReference>
<evidence type="ECO:0000259" key="13">
    <source>
        <dbReference type="PROSITE" id="PS51839"/>
    </source>
</evidence>
<name>A0A381NMS0_9ZZZZ</name>
<proteinExistence type="inferred from homology"/>
<comment type="cofactor">
    <cofactor evidence="1">
        <name>[4Fe-4S] cluster</name>
        <dbReference type="ChEBI" id="CHEBI:49883"/>
    </cofactor>
</comment>
<dbReference type="AlphaFoldDB" id="A0A381NMS0"/>
<evidence type="ECO:0000256" key="5">
    <source>
        <dbReference type="ARBA" id="ARBA00022723"/>
    </source>
</evidence>
<dbReference type="GO" id="GO:0003954">
    <property type="term" value="F:NADH dehydrogenase activity"/>
    <property type="evidence" value="ECO:0007669"/>
    <property type="project" value="TreeGrafter"/>
</dbReference>
<dbReference type="SUPFAM" id="SSF54862">
    <property type="entry name" value="4Fe-4S ferredoxins"/>
    <property type="match status" value="1"/>
</dbReference>
<keyword evidence="3" id="KW-0004">4Fe-4S</keyword>
<evidence type="ECO:0000256" key="10">
    <source>
        <dbReference type="ARBA" id="ARBA00034078"/>
    </source>
</evidence>
<dbReference type="PROSITE" id="PS00643">
    <property type="entry name" value="COMPLEX1_75K_3"/>
    <property type="match status" value="1"/>
</dbReference>
<dbReference type="Pfam" id="PF10588">
    <property type="entry name" value="NADH-G_4Fe-4S_3"/>
    <property type="match status" value="1"/>
</dbReference>
<accession>A0A381NMS0</accession>
<feature type="domain" description="4Fe-4S His(Cys)3-ligated-type" evidence="13">
    <location>
        <begin position="80"/>
        <end position="119"/>
    </location>
</feature>
<dbReference type="GO" id="GO:0008137">
    <property type="term" value="F:NADH dehydrogenase (ubiquinone) activity"/>
    <property type="evidence" value="ECO:0007669"/>
    <property type="project" value="InterPro"/>
</dbReference>
<gene>
    <name evidence="14" type="ORF">METZ01_LOCUS8684</name>
</gene>
<dbReference type="SMART" id="SM00926">
    <property type="entry name" value="Molybdop_Fe4S4"/>
    <property type="match status" value="1"/>
</dbReference>
<keyword evidence="9" id="KW-0520">NAD</keyword>
<comment type="similarity">
    <text evidence="2">Belongs to the complex I 75 kDa subunit family.</text>
</comment>
<dbReference type="InterPro" id="IPR050123">
    <property type="entry name" value="Prok_molybdopt-oxidoreductase"/>
</dbReference>
<dbReference type="Gene3D" id="3.40.228.10">
    <property type="entry name" value="Dimethylsulfoxide Reductase, domain 2"/>
    <property type="match status" value="1"/>
</dbReference>
<dbReference type="FunFam" id="3.10.20.740:FF:000001">
    <property type="entry name" value="NADH-quinone oxidoreductase subunit G"/>
    <property type="match status" value="1"/>
</dbReference>
<dbReference type="Gene3D" id="3.40.50.740">
    <property type="match status" value="2"/>
</dbReference>
<dbReference type="SMART" id="SM00929">
    <property type="entry name" value="NADH-G_4Fe-4S_3"/>
    <property type="match status" value="1"/>
</dbReference>
<dbReference type="Gene3D" id="2.20.25.90">
    <property type="entry name" value="ADC-like domains"/>
    <property type="match status" value="1"/>
</dbReference>
<dbReference type="Pfam" id="PF22117">
    <property type="entry name" value="Fer4_Nqo3"/>
    <property type="match status" value="1"/>
</dbReference>
<dbReference type="InterPro" id="IPR000283">
    <property type="entry name" value="NADH_UbQ_OxRdtase_75kDa_su_CS"/>
</dbReference>
<dbReference type="InterPro" id="IPR001041">
    <property type="entry name" value="2Fe-2S_ferredoxin-type"/>
</dbReference>
<dbReference type="PROSITE" id="PS51839">
    <property type="entry name" value="4FE4S_HC3"/>
    <property type="match status" value="1"/>
</dbReference>
<dbReference type="Gene3D" id="3.10.20.740">
    <property type="match status" value="1"/>
</dbReference>
<feature type="domain" description="2Fe-2S ferredoxin-type" evidence="11">
    <location>
        <begin position="2"/>
        <end position="80"/>
    </location>
</feature>
<dbReference type="SUPFAM" id="SSF54292">
    <property type="entry name" value="2Fe-2S ferredoxin-like"/>
    <property type="match status" value="1"/>
</dbReference>
<keyword evidence="6" id="KW-1278">Translocase</keyword>
<evidence type="ECO:0000259" key="12">
    <source>
        <dbReference type="PROSITE" id="PS51669"/>
    </source>
</evidence>
<dbReference type="InterPro" id="IPR019574">
    <property type="entry name" value="NADH_UbQ_OxRdtase_Gsu_4Fe4S-bd"/>
</dbReference>
<dbReference type="InterPro" id="IPR036010">
    <property type="entry name" value="2Fe-2S_ferredoxin-like_sf"/>
</dbReference>
<dbReference type="Pfam" id="PF13510">
    <property type="entry name" value="Fer2_4"/>
    <property type="match status" value="1"/>
</dbReference>
<feature type="domain" description="4Fe-4S Mo/W bis-MGD-type" evidence="12">
    <location>
        <begin position="218"/>
        <end position="274"/>
    </location>
</feature>
<dbReference type="GO" id="GO:0016020">
    <property type="term" value="C:membrane"/>
    <property type="evidence" value="ECO:0007669"/>
    <property type="project" value="InterPro"/>
</dbReference>
<sequence>MSDVTLTIDGKSVTVPKGTKVVDAAKQVDVDIPVFCYHEKIGSLGCCRMCLVEVEKMPKLMTACTMDVAADMVVNTVGDKVEKAQKGVLEFTLLNHPLDCPVCDKGGECPLQDNTFKYGPPDTRMEFHRANNVKATPLSPVITIDRERCIACQRCTAYSERIEQDCGLVMLNRGFHNEVNTFNNEPYDNRFSGNVIDICPVGALTNTDFRFKARTWDLTNQDTLCANCGCNCNITFGTRLNEFMRIEARPNDAVDDGWICDKGRWGHDFVENKNRITTVRENNIKETKPTSLPSFPIDTPTEKAAEKVVEAFKKIADEHGPESIGFLGSPYATNEENYLYQKLFRLLGTNNIDHKSYLDTPGLPIGHYDIEQIENSNVVLLIASDPTEELPILDLRIKKAVSRCGTKLLSLNDQGTALDKYADLKVKYKVGSEAYAVDALAEGLARELGESTDFSSNLRKTGISKDEMKSLVEAVRSSMKICVVYNPAALSGDTVLRVKRLLSMITKIPTIECGAIPAAPATNAVGAMDMGLVSDFYPGGVSVSDSEKVKELWGETAPTKAGLTALEMIAKAKSGELKALWVHRSNPVVDFPGRAQVVEALKNLDLLVVHDMLATETTQLAKIVLPSNGPGFDEGTTTNIGGRVQARKKALDSNSIADWKLISVMLKRLGDETDYSRVAKVLDEISKKVPGYQEINSRLVGKLGCNREQVLSEAVSPGNLRSAGSSKGKLRLRLVTYLFAHDKILDASSKLAHHFKSSSAFLNEADAGNLGVADGDVIRLSGNGIEIDAELTIDNRCMAGGVVLPKVSDEQGINGLLNLDGSPAWVEIKKV</sequence>
<evidence type="ECO:0000256" key="7">
    <source>
        <dbReference type="ARBA" id="ARBA00023004"/>
    </source>
</evidence>
<dbReference type="InterPro" id="IPR009010">
    <property type="entry name" value="Asp_de-COase-like_dom_sf"/>
</dbReference>
<organism evidence="14">
    <name type="scientific">marine metagenome</name>
    <dbReference type="NCBI Taxonomy" id="408172"/>
    <lineage>
        <taxon>unclassified sequences</taxon>
        <taxon>metagenomes</taxon>
        <taxon>ecological metagenomes</taxon>
    </lineage>
</organism>
<dbReference type="InterPro" id="IPR054351">
    <property type="entry name" value="NADH_UbQ_OxRdtase_ferredoxin"/>
</dbReference>
<dbReference type="InterPro" id="IPR006963">
    <property type="entry name" value="Mopterin_OxRdtase_4Fe-4S_dom"/>
</dbReference>
<keyword evidence="5" id="KW-0479">Metal-binding</keyword>
<dbReference type="Gene3D" id="3.30.70.20">
    <property type="match status" value="1"/>
</dbReference>
<keyword evidence="7" id="KW-0408">Iron</keyword>
<dbReference type="CDD" id="cd00207">
    <property type="entry name" value="fer2"/>
    <property type="match status" value="1"/>
</dbReference>
<dbReference type="PANTHER" id="PTHR43105">
    <property type="entry name" value="RESPIRATORY NITRATE REDUCTASE"/>
    <property type="match status" value="1"/>
</dbReference>
<dbReference type="PROSITE" id="PS00641">
    <property type="entry name" value="COMPLEX1_75K_1"/>
    <property type="match status" value="1"/>
</dbReference>
<dbReference type="PROSITE" id="PS51085">
    <property type="entry name" value="2FE2S_FER_2"/>
    <property type="match status" value="1"/>
</dbReference>
<evidence type="ECO:0000256" key="4">
    <source>
        <dbReference type="ARBA" id="ARBA00022714"/>
    </source>
</evidence>
<dbReference type="GO" id="GO:0042773">
    <property type="term" value="P:ATP synthesis coupled electron transport"/>
    <property type="evidence" value="ECO:0007669"/>
    <property type="project" value="InterPro"/>
</dbReference>
<evidence type="ECO:0000313" key="14">
    <source>
        <dbReference type="EMBL" id="SUZ55830.1"/>
    </source>
</evidence>
<dbReference type="PROSITE" id="PS00642">
    <property type="entry name" value="COMPLEX1_75K_2"/>
    <property type="match status" value="1"/>
</dbReference>
<evidence type="ECO:0000256" key="9">
    <source>
        <dbReference type="ARBA" id="ARBA00023027"/>
    </source>
</evidence>
<dbReference type="GO" id="GO:0051539">
    <property type="term" value="F:4 iron, 4 sulfur cluster binding"/>
    <property type="evidence" value="ECO:0007669"/>
    <property type="project" value="UniProtKB-KW"/>
</dbReference>
<dbReference type="GO" id="GO:0046872">
    <property type="term" value="F:metal ion binding"/>
    <property type="evidence" value="ECO:0007669"/>
    <property type="project" value="UniProtKB-KW"/>
</dbReference>
<evidence type="ECO:0000256" key="6">
    <source>
        <dbReference type="ARBA" id="ARBA00022967"/>
    </source>
</evidence>
<keyword evidence="4" id="KW-0001">2Fe-2S</keyword>
<evidence type="ECO:0000256" key="3">
    <source>
        <dbReference type="ARBA" id="ARBA00022485"/>
    </source>
</evidence>
<dbReference type="Pfam" id="PF04879">
    <property type="entry name" value="Molybdop_Fe4S4"/>
    <property type="match status" value="1"/>
</dbReference>
<comment type="cofactor">
    <cofactor evidence="10">
        <name>[2Fe-2S] cluster</name>
        <dbReference type="ChEBI" id="CHEBI:190135"/>
    </cofactor>
</comment>